<organism evidence="14 15">
    <name type="scientific">Mucisphaera calidilacus</name>
    <dbReference type="NCBI Taxonomy" id="2527982"/>
    <lineage>
        <taxon>Bacteria</taxon>
        <taxon>Pseudomonadati</taxon>
        <taxon>Planctomycetota</taxon>
        <taxon>Phycisphaerae</taxon>
        <taxon>Phycisphaerales</taxon>
        <taxon>Phycisphaeraceae</taxon>
        <taxon>Mucisphaera</taxon>
    </lineage>
</organism>
<keyword evidence="9 12" id="KW-1133">Transmembrane helix</keyword>
<keyword evidence="11 12" id="KW-0472">Membrane</keyword>
<evidence type="ECO:0000259" key="13">
    <source>
        <dbReference type="Pfam" id="PF01435"/>
    </source>
</evidence>
<comment type="subcellular location">
    <subcellularLocation>
        <location evidence="1 12">Cell membrane</location>
        <topology evidence="1 12">Multi-pass membrane protein</topology>
    </subcellularLocation>
</comment>
<feature type="transmembrane region" description="Helical" evidence="12">
    <location>
        <begin position="12"/>
        <end position="28"/>
    </location>
</feature>
<feature type="transmembrane region" description="Helical" evidence="12">
    <location>
        <begin position="175"/>
        <end position="195"/>
    </location>
</feature>
<dbReference type="KEGG" id="mcad:Pan265_00930"/>
<keyword evidence="15" id="KW-1185">Reference proteome</keyword>
<keyword evidence="10 12" id="KW-0482">Metalloprotease</keyword>
<evidence type="ECO:0000256" key="1">
    <source>
        <dbReference type="ARBA" id="ARBA00004651"/>
    </source>
</evidence>
<keyword evidence="5 12" id="KW-0812">Transmembrane</keyword>
<evidence type="ECO:0000256" key="2">
    <source>
        <dbReference type="ARBA" id="ARBA00009779"/>
    </source>
</evidence>
<feature type="active site" evidence="12">
    <location>
        <position position="134"/>
    </location>
</feature>
<evidence type="ECO:0000256" key="8">
    <source>
        <dbReference type="ARBA" id="ARBA00022833"/>
    </source>
</evidence>
<accession>A0A518BTH1</accession>
<feature type="transmembrane region" description="Helical" evidence="12">
    <location>
        <begin position="144"/>
        <end position="163"/>
    </location>
</feature>
<dbReference type="PANTHER" id="PTHR43221">
    <property type="entry name" value="PROTEASE HTPX"/>
    <property type="match status" value="1"/>
</dbReference>
<dbReference type="InterPro" id="IPR022919">
    <property type="entry name" value="Pept_M48_protease_HtpX"/>
</dbReference>
<dbReference type="RefSeq" id="WP_236254511.1">
    <property type="nucleotide sequence ID" value="NZ_CP036280.1"/>
</dbReference>
<keyword evidence="3 12" id="KW-1003">Cell membrane</keyword>
<dbReference type="Pfam" id="PF01435">
    <property type="entry name" value="Peptidase_M48"/>
    <property type="match status" value="1"/>
</dbReference>
<feature type="binding site" evidence="12">
    <location>
        <position position="137"/>
    </location>
    <ligand>
        <name>Zn(2+)</name>
        <dbReference type="ChEBI" id="CHEBI:29105"/>
        <note>catalytic</note>
    </ligand>
</feature>
<dbReference type="GO" id="GO:0005886">
    <property type="term" value="C:plasma membrane"/>
    <property type="evidence" value="ECO:0007669"/>
    <property type="project" value="UniProtKB-SubCell"/>
</dbReference>
<comment type="cofactor">
    <cofactor evidence="12">
        <name>Zn(2+)</name>
        <dbReference type="ChEBI" id="CHEBI:29105"/>
    </cofactor>
    <text evidence="12">Binds 1 zinc ion per subunit.</text>
</comment>
<dbReference type="AlphaFoldDB" id="A0A518BTH1"/>
<dbReference type="HAMAP" id="MF_00188">
    <property type="entry name" value="Pept_M48_protease_HtpX"/>
    <property type="match status" value="1"/>
</dbReference>
<proteinExistence type="inferred from homology"/>
<evidence type="ECO:0000256" key="12">
    <source>
        <dbReference type="HAMAP-Rule" id="MF_00188"/>
    </source>
</evidence>
<feature type="transmembrane region" description="Helical" evidence="12">
    <location>
        <begin position="34"/>
        <end position="51"/>
    </location>
</feature>
<feature type="binding site" evidence="12">
    <location>
        <position position="133"/>
    </location>
    <ligand>
        <name>Zn(2+)</name>
        <dbReference type="ChEBI" id="CHEBI:29105"/>
        <note>catalytic</note>
    </ligand>
</feature>
<evidence type="ECO:0000256" key="7">
    <source>
        <dbReference type="ARBA" id="ARBA00022801"/>
    </source>
</evidence>
<keyword evidence="7 12" id="KW-0378">Hydrolase</keyword>
<dbReference type="EMBL" id="CP036280">
    <property type="protein sequence ID" value="QDU70270.1"/>
    <property type="molecule type" value="Genomic_DNA"/>
</dbReference>
<evidence type="ECO:0000256" key="5">
    <source>
        <dbReference type="ARBA" id="ARBA00022692"/>
    </source>
</evidence>
<dbReference type="GO" id="GO:0004222">
    <property type="term" value="F:metalloendopeptidase activity"/>
    <property type="evidence" value="ECO:0007669"/>
    <property type="project" value="UniProtKB-UniRule"/>
</dbReference>
<dbReference type="GO" id="GO:0008270">
    <property type="term" value="F:zinc ion binding"/>
    <property type="evidence" value="ECO:0007669"/>
    <property type="project" value="UniProtKB-UniRule"/>
</dbReference>
<dbReference type="GO" id="GO:0006508">
    <property type="term" value="P:proteolysis"/>
    <property type="evidence" value="ECO:0007669"/>
    <property type="project" value="UniProtKB-KW"/>
</dbReference>
<reference evidence="14 15" key="1">
    <citation type="submission" date="2019-02" db="EMBL/GenBank/DDBJ databases">
        <title>Deep-cultivation of Planctomycetes and their phenomic and genomic characterization uncovers novel biology.</title>
        <authorList>
            <person name="Wiegand S."/>
            <person name="Jogler M."/>
            <person name="Boedeker C."/>
            <person name="Pinto D."/>
            <person name="Vollmers J."/>
            <person name="Rivas-Marin E."/>
            <person name="Kohn T."/>
            <person name="Peeters S.H."/>
            <person name="Heuer A."/>
            <person name="Rast P."/>
            <person name="Oberbeckmann S."/>
            <person name="Bunk B."/>
            <person name="Jeske O."/>
            <person name="Meyerdierks A."/>
            <person name="Storesund J.E."/>
            <person name="Kallscheuer N."/>
            <person name="Luecker S."/>
            <person name="Lage O.M."/>
            <person name="Pohl T."/>
            <person name="Merkel B.J."/>
            <person name="Hornburger P."/>
            <person name="Mueller R.-W."/>
            <person name="Bruemmer F."/>
            <person name="Labrenz M."/>
            <person name="Spormann A.M."/>
            <person name="Op den Camp H."/>
            <person name="Overmann J."/>
            <person name="Amann R."/>
            <person name="Jetten M.S.M."/>
            <person name="Mascher T."/>
            <person name="Medema M.H."/>
            <person name="Devos D.P."/>
            <person name="Kaster A.-K."/>
            <person name="Ovreas L."/>
            <person name="Rohde M."/>
            <person name="Galperin M.Y."/>
            <person name="Jogler C."/>
        </authorList>
    </citation>
    <scope>NUCLEOTIDE SEQUENCE [LARGE SCALE GENOMIC DNA]</scope>
    <source>
        <strain evidence="14 15">Pan265</strain>
    </source>
</reference>
<dbReference type="Gene3D" id="3.30.2010.10">
    <property type="entry name" value="Metalloproteases ('zincins'), catalytic domain"/>
    <property type="match status" value="1"/>
</dbReference>
<feature type="binding site" evidence="12">
    <location>
        <position position="200"/>
    </location>
    <ligand>
        <name>Zn(2+)</name>
        <dbReference type="ChEBI" id="CHEBI:29105"/>
        <note>catalytic</note>
    </ligand>
</feature>
<name>A0A518BTH1_9BACT</name>
<evidence type="ECO:0000256" key="6">
    <source>
        <dbReference type="ARBA" id="ARBA00022723"/>
    </source>
</evidence>
<dbReference type="CDD" id="cd07336">
    <property type="entry name" value="M48B_HtpX_like"/>
    <property type="match status" value="1"/>
</dbReference>
<comment type="similarity">
    <text evidence="2 12">Belongs to the peptidase M48B family.</text>
</comment>
<keyword evidence="4 12" id="KW-0645">Protease</keyword>
<keyword evidence="6 12" id="KW-0479">Metal-binding</keyword>
<dbReference type="InterPro" id="IPR001915">
    <property type="entry name" value="Peptidase_M48"/>
</dbReference>
<evidence type="ECO:0000256" key="9">
    <source>
        <dbReference type="ARBA" id="ARBA00022989"/>
    </source>
</evidence>
<evidence type="ECO:0000256" key="10">
    <source>
        <dbReference type="ARBA" id="ARBA00023049"/>
    </source>
</evidence>
<gene>
    <name evidence="12" type="primary">htpX</name>
    <name evidence="14" type="ORF">Pan265_00930</name>
</gene>
<evidence type="ECO:0000256" key="3">
    <source>
        <dbReference type="ARBA" id="ARBA00022475"/>
    </source>
</evidence>
<dbReference type="EC" id="3.4.24.-" evidence="12"/>
<evidence type="ECO:0000313" key="14">
    <source>
        <dbReference type="EMBL" id="QDU70270.1"/>
    </source>
</evidence>
<evidence type="ECO:0000313" key="15">
    <source>
        <dbReference type="Proteomes" id="UP000320386"/>
    </source>
</evidence>
<evidence type="ECO:0000256" key="4">
    <source>
        <dbReference type="ARBA" id="ARBA00022670"/>
    </source>
</evidence>
<keyword evidence="8 12" id="KW-0862">Zinc</keyword>
<dbReference type="PANTHER" id="PTHR43221:SF1">
    <property type="entry name" value="PROTEASE HTPX"/>
    <property type="match status" value="1"/>
</dbReference>
<dbReference type="Proteomes" id="UP000320386">
    <property type="component" value="Chromosome"/>
</dbReference>
<protein>
    <recommendedName>
        <fullName evidence="12">Protease HtpX homolog</fullName>
        <ecNumber evidence="12">3.4.24.-</ecNumber>
    </recommendedName>
</protein>
<evidence type="ECO:0000256" key="11">
    <source>
        <dbReference type="ARBA" id="ARBA00023136"/>
    </source>
</evidence>
<feature type="domain" description="Peptidase M48" evidence="13">
    <location>
        <begin position="68"/>
        <end position="274"/>
    </location>
</feature>
<sequence>MTIMWNQTKTAILLGLMFGLIIALGYVLGGPQGVMFAAMFGGFGAVISYYYSDKIAISTMRGVPAEENHPELVTMVERLAKNANLPMPRVYVCPQQAPNAFATGRNPSNAAVAVTEGAIQLLDYGELEGVLAHELAHVKNRDTLISTVAAVIAGTLNAAQWLILFGGGRRDVHPLIMLAMIIGAPIAAALIQMAISRSREFVADADAARIAGTPNGLVGALQKLQAYSQRIPLEGSSSTQNHMFIVQPLSGEGVAGLFSTHPKTEKRIEALRNLEPSWYSGT</sequence>
<dbReference type="InterPro" id="IPR050083">
    <property type="entry name" value="HtpX_protease"/>
</dbReference>